<evidence type="ECO:0000256" key="2">
    <source>
        <dbReference type="ARBA" id="ARBA00023315"/>
    </source>
</evidence>
<sequence length="166" mass="17822">MTAPLRPAHPHELPTLQALETAARRRYATWPGLAFIADRPPIALERLMAGTVWVADRDGAPAGFILLHPQDGQLYIANISVAPEAAGQGIGAALLAQALDDARALGAGAVTLTTFKAPPWNGPWFRRQGYAPMPTARMGPSLRATLERQAAFLDPSTREVLWQPTA</sequence>
<evidence type="ECO:0000259" key="3">
    <source>
        <dbReference type="PROSITE" id="PS51186"/>
    </source>
</evidence>
<dbReference type="Proteomes" id="UP000539175">
    <property type="component" value="Unassembled WGS sequence"/>
</dbReference>
<dbReference type="EMBL" id="JACIIZ010000009">
    <property type="protein sequence ID" value="MBB6252778.1"/>
    <property type="molecule type" value="Genomic_DNA"/>
</dbReference>
<dbReference type="PANTHER" id="PTHR43877:SF2">
    <property type="entry name" value="AMINOALKYLPHOSPHONATE N-ACETYLTRANSFERASE-RELATED"/>
    <property type="match status" value="1"/>
</dbReference>
<dbReference type="Pfam" id="PF00583">
    <property type="entry name" value="Acetyltransf_1"/>
    <property type="match status" value="1"/>
</dbReference>
<keyword evidence="1 4" id="KW-0808">Transferase</keyword>
<feature type="domain" description="N-acetyltransferase" evidence="3">
    <location>
        <begin position="3"/>
        <end position="147"/>
    </location>
</feature>
<dbReference type="PROSITE" id="PS51186">
    <property type="entry name" value="GNAT"/>
    <property type="match status" value="1"/>
</dbReference>
<dbReference type="AlphaFoldDB" id="A0A7X0EDI2"/>
<keyword evidence="2" id="KW-0012">Acyltransferase</keyword>
<dbReference type="InterPro" id="IPR050832">
    <property type="entry name" value="Bact_Acetyltransf"/>
</dbReference>
<dbReference type="SUPFAM" id="SSF55729">
    <property type="entry name" value="Acyl-CoA N-acyltransferases (Nat)"/>
    <property type="match status" value="1"/>
</dbReference>
<organism evidence="4 5">
    <name type="scientific">Nitrospirillum iridis</name>
    <dbReference type="NCBI Taxonomy" id="765888"/>
    <lineage>
        <taxon>Bacteria</taxon>
        <taxon>Pseudomonadati</taxon>
        <taxon>Pseudomonadota</taxon>
        <taxon>Alphaproteobacteria</taxon>
        <taxon>Rhodospirillales</taxon>
        <taxon>Azospirillaceae</taxon>
        <taxon>Nitrospirillum</taxon>
    </lineage>
</organism>
<dbReference type="InterPro" id="IPR016181">
    <property type="entry name" value="Acyl_CoA_acyltransferase"/>
</dbReference>
<evidence type="ECO:0000256" key="1">
    <source>
        <dbReference type="ARBA" id="ARBA00022679"/>
    </source>
</evidence>
<keyword evidence="5" id="KW-1185">Reference proteome</keyword>
<comment type="caution">
    <text evidence="4">The sequence shown here is derived from an EMBL/GenBank/DDBJ whole genome shotgun (WGS) entry which is preliminary data.</text>
</comment>
<evidence type="ECO:0000313" key="4">
    <source>
        <dbReference type="EMBL" id="MBB6252778.1"/>
    </source>
</evidence>
<evidence type="ECO:0000313" key="5">
    <source>
        <dbReference type="Proteomes" id="UP000539175"/>
    </source>
</evidence>
<dbReference type="PANTHER" id="PTHR43877">
    <property type="entry name" value="AMINOALKYLPHOSPHONATE N-ACETYLTRANSFERASE-RELATED-RELATED"/>
    <property type="match status" value="1"/>
</dbReference>
<gene>
    <name evidence="4" type="ORF">FHS74_003346</name>
</gene>
<dbReference type="Gene3D" id="3.40.630.30">
    <property type="match status" value="1"/>
</dbReference>
<dbReference type="RefSeq" id="WP_184802542.1">
    <property type="nucleotide sequence ID" value="NZ_JACIIZ010000009.1"/>
</dbReference>
<protein>
    <submittedName>
        <fullName evidence="4">GNAT superfamily N-acetyltransferase</fullName>
    </submittedName>
</protein>
<accession>A0A7X0EDI2</accession>
<dbReference type="InterPro" id="IPR000182">
    <property type="entry name" value="GNAT_dom"/>
</dbReference>
<dbReference type="GO" id="GO:0016747">
    <property type="term" value="F:acyltransferase activity, transferring groups other than amino-acyl groups"/>
    <property type="evidence" value="ECO:0007669"/>
    <property type="project" value="InterPro"/>
</dbReference>
<proteinExistence type="predicted"/>
<name>A0A7X0EDI2_9PROT</name>
<dbReference type="CDD" id="cd04301">
    <property type="entry name" value="NAT_SF"/>
    <property type="match status" value="1"/>
</dbReference>
<reference evidence="4 5" key="1">
    <citation type="submission" date="2020-08" db="EMBL/GenBank/DDBJ databases">
        <title>Genomic Encyclopedia of Type Strains, Phase IV (KMG-IV): sequencing the most valuable type-strain genomes for metagenomic binning, comparative biology and taxonomic classification.</title>
        <authorList>
            <person name="Goeker M."/>
        </authorList>
    </citation>
    <scope>NUCLEOTIDE SEQUENCE [LARGE SCALE GENOMIC DNA]</scope>
    <source>
        <strain evidence="4 5">DSM 22198</strain>
    </source>
</reference>